<evidence type="ECO:0000313" key="3">
    <source>
        <dbReference type="Proteomes" id="UP001549031"/>
    </source>
</evidence>
<name>A0ABV2H9E1_9HYPH</name>
<organism evidence="2 3">
    <name type="scientific">Pseudorhizobium tarimense</name>
    <dbReference type="NCBI Taxonomy" id="1079109"/>
    <lineage>
        <taxon>Bacteria</taxon>
        <taxon>Pseudomonadati</taxon>
        <taxon>Pseudomonadota</taxon>
        <taxon>Alphaproteobacteria</taxon>
        <taxon>Hyphomicrobiales</taxon>
        <taxon>Rhizobiaceae</taxon>
        <taxon>Rhizobium/Agrobacterium group</taxon>
        <taxon>Pseudorhizobium</taxon>
    </lineage>
</organism>
<keyword evidence="1" id="KW-1133">Transmembrane helix</keyword>
<gene>
    <name evidence="2" type="ORF">ABID21_003277</name>
</gene>
<proteinExistence type="predicted"/>
<dbReference type="EMBL" id="JBEPLJ010000012">
    <property type="protein sequence ID" value="MET3587155.1"/>
    <property type="molecule type" value="Genomic_DNA"/>
</dbReference>
<reference evidence="2 3" key="1">
    <citation type="submission" date="2024-06" db="EMBL/GenBank/DDBJ databases">
        <title>Genomic Encyclopedia of Type Strains, Phase IV (KMG-IV): sequencing the most valuable type-strain genomes for metagenomic binning, comparative biology and taxonomic classification.</title>
        <authorList>
            <person name="Goeker M."/>
        </authorList>
    </citation>
    <scope>NUCLEOTIDE SEQUENCE [LARGE SCALE GENOMIC DNA]</scope>
    <source>
        <strain evidence="2 3">DSM 105042</strain>
    </source>
</reference>
<keyword evidence="1" id="KW-0472">Membrane</keyword>
<sequence length="66" mass="7190">MASDTVSYSASQRILHWLVVLLVFFNLLLPDGREKWNDAVEHSGAATAEQLASASLHAYAGIASWC</sequence>
<evidence type="ECO:0000256" key="1">
    <source>
        <dbReference type="SAM" id="Phobius"/>
    </source>
</evidence>
<protein>
    <submittedName>
        <fullName evidence="2">Cytochrome b561</fullName>
    </submittedName>
</protein>
<keyword evidence="3" id="KW-1185">Reference proteome</keyword>
<evidence type="ECO:0000313" key="2">
    <source>
        <dbReference type="EMBL" id="MET3587155.1"/>
    </source>
</evidence>
<keyword evidence="1" id="KW-0812">Transmembrane</keyword>
<dbReference type="Proteomes" id="UP001549031">
    <property type="component" value="Unassembled WGS sequence"/>
</dbReference>
<accession>A0ABV2H9E1</accession>
<comment type="caution">
    <text evidence="2">The sequence shown here is derived from an EMBL/GenBank/DDBJ whole genome shotgun (WGS) entry which is preliminary data.</text>
</comment>
<feature type="transmembrane region" description="Helical" evidence="1">
    <location>
        <begin position="14"/>
        <end position="29"/>
    </location>
</feature>